<proteinExistence type="predicted"/>
<evidence type="ECO:0000313" key="1">
    <source>
        <dbReference type="EMBL" id="RCN27161.1"/>
    </source>
</evidence>
<keyword evidence="2" id="KW-1185">Reference proteome</keyword>
<comment type="caution">
    <text evidence="1">The sequence shown here is derived from an EMBL/GenBank/DDBJ whole genome shotgun (WGS) entry which is preliminary data.</text>
</comment>
<gene>
    <name evidence="1" type="ORF">ANCCAN_27106</name>
</gene>
<accession>A0A368F4W2</accession>
<dbReference type="AlphaFoldDB" id="A0A368F4W2"/>
<protein>
    <submittedName>
        <fullName evidence="1">Uncharacterized protein</fullName>
    </submittedName>
</protein>
<dbReference type="EMBL" id="JOJR01004780">
    <property type="protein sequence ID" value="RCN27161.1"/>
    <property type="molecule type" value="Genomic_DNA"/>
</dbReference>
<name>A0A368F4W2_ANCCA</name>
<sequence>MALPPRSVSPTNRKYTLVDTGSGVLELESEKNDLFDIIQEANMDGVRHLKADDALSRHVFTGIELQDYMFV</sequence>
<reference evidence="1 2" key="1">
    <citation type="submission" date="2014-10" db="EMBL/GenBank/DDBJ databases">
        <title>Draft genome of the hookworm Ancylostoma caninum.</title>
        <authorList>
            <person name="Mitreva M."/>
        </authorList>
    </citation>
    <scope>NUCLEOTIDE SEQUENCE [LARGE SCALE GENOMIC DNA]</scope>
    <source>
        <strain evidence="1 2">Baltimore</strain>
    </source>
</reference>
<dbReference type="Proteomes" id="UP000252519">
    <property type="component" value="Unassembled WGS sequence"/>
</dbReference>
<organism evidence="1 2">
    <name type="scientific">Ancylostoma caninum</name>
    <name type="common">Dog hookworm</name>
    <dbReference type="NCBI Taxonomy" id="29170"/>
    <lineage>
        <taxon>Eukaryota</taxon>
        <taxon>Metazoa</taxon>
        <taxon>Ecdysozoa</taxon>
        <taxon>Nematoda</taxon>
        <taxon>Chromadorea</taxon>
        <taxon>Rhabditida</taxon>
        <taxon>Rhabditina</taxon>
        <taxon>Rhabditomorpha</taxon>
        <taxon>Strongyloidea</taxon>
        <taxon>Ancylostomatidae</taxon>
        <taxon>Ancylostomatinae</taxon>
        <taxon>Ancylostoma</taxon>
    </lineage>
</organism>
<dbReference type="OrthoDB" id="5826371at2759"/>
<evidence type="ECO:0000313" key="2">
    <source>
        <dbReference type="Proteomes" id="UP000252519"/>
    </source>
</evidence>